<dbReference type="RefSeq" id="WP_303738289.1">
    <property type="nucleotide sequence ID" value="NZ_SUTK01000005.1"/>
</dbReference>
<gene>
    <name evidence="1" type="ORF">E7Z79_01880</name>
</gene>
<evidence type="ECO:0000313" key="2">
    <source>
        <dbReference type="Proteomes" id="UP000783037"/>
    </source>
</evidence>
<accession>A0A8T3VD38</accession>
<proteinExistence type="predicted"/>
<dbReference type="AlphaFoldDB" id="A0A8T3VD38"/>
<sequence length="116" mass="13623">MEITVEKIAMIRENRNLNNANLNLDIDWSVEYTNTDQRDVNYNIVLRSSEYLNLNFKVEGLIRLDIFEEFLQQECSQIVFHHACTMLMNMISLTRQSNYELLKDDVESAVNLNAAF</sequence>
<evidence type="ECO:0000313" key="1">
    <source>
        <dbReference type="EMBL" id="MBE6501174.1"/>
    </source>
</evidence>
<comment type="caution">
    <text evidence="1">The sequence shown here is derived from an EMBL/GenBank/DDBJ whole genome shotgun (WGS) entry which is preliminary data.</text>
</comment>
<protein>
    <submittedName>
        <fullName evidence="1">Pilus assembly protein</fullName>
    </submittedName>
</protein>
<name>A0A8T3VD38_9EURY</name>
<dbReference type="EMBL" id="SUTK01000005">
    <property type="protein sequence ID" value="MBE6501174.1"/>
    <property type="molecule type" value="Genomic_DNA"/>
</dbReference>
<organism evidence="1 2">
    <name type="scientific">Methanobrevibacter thaueri</name>
    <dbReference type="NCBI Taxonomy" id="190975"/>
    <lineage>
        <taxon>Archaea</taxon>
        <taxon>Methanobacteriati</taxon>
        <taxon>Methanobacteriota</taxon>
        <taxon>Methanomada group</taxon>
        <taxon>Methanobacteria</taxon>
        <taxon>Methanobacteriales</taxon>
        <taxon>Methanobacteriaceae</taxon>
        <taxon>Methanobrevibacter</taxon>
    </lineage>
</organism>
<reference evidence="1" key="1">
    <citation type="submission" date="2019-04" db="EMBL/GenBank/DDBJ databases">
        <title>Evolution of Biomass-Degrading Anaerobic Consortia Revealed by Metagenomics.</title>
        <authorList>
            <person name="Peng X."/>
        </authorList>
    </citation>
    <scope>NUCLEOTIDE SEQUENCE</scope>
    <source>
        <strain evidence="1">SIG18</strain>
    </source>
</reference>
<dbReference type="Proteomes" id="UP000783037">
    <property type="component" value="Unassembled WGS sequence"/>
</dbReference>